<organism evidence="1 2">
    <name type="scientific">Auriscalpium vulgare</name>
    <dbReference type="NCBI Taxonomy" id="40419"/>
    <lineage>
        <taxon>Eukaryota</taxon>
        <taxon>Fungi</taxon>
        <taxon>Dikarya</taxon>
        <taxon>Basidiomycota</taxon>
        <taxon>Agaricomycotina</taxon>
        <taxon>Agaricomycetes</taxon>
        <taxon>Russulales</taxon>
        <taxon>Auriscalpiaceae</taxon>
        <taxon>Auriscalpium</taxon>
    </lineage>
</organism>
<reference evidence="1" key="2">
    <citation type="journal article" date="2022" name="New Phytol.">
        <title>Evolutionary transition to the ectomycorrhizal habit in the genomes of a hyperdiverse lineage of mushroom-forming fungi.</title>
        <authorList>
            <person name="Looney B."/>
            <person name="Miyauchi S."/>
            <person name="Morin E."/>
            <person name="Drula E."/>
            <person name="Courty P.E."/>
            <person name="Kohler A."/>
            <person name="Kuo A."/>
            <person name="LaButti K."/>
            <person name="Pangilinan J."/>
            <person name="Lipzen A."/>
            <person name="Riley R."/>
            <person name="Andreopoulos W."/>
            <person name="He G."/>
            <person name="Johnson J."/>
            <person name="Nolan M."/>
            <person name="Tritt A."/>
            <person name="Barry K.W."/>
            <person name="Grigoriev I.V."/>
            <person name="Nagy L.G."/>
            <person name="Hibbett D."/>
            <person name="Henrissat B."/>
            <person name="Matheny P.B."/>
            <person name="Labbe J."/>
            <person name="Martin F.M."/>
        </authorList>
    </citation>
    <scope>NUCLEOTIDE SEQUENCE</scope>
    <source>
        <strain evidence="1">FP105234-sp</strain>
    </source>
</reference>
<evidence type="ECO:0000313" key="1">
    <source>
        <dbReference type="EMBL" id="KAI0041319.1"/>
    </source>
</evidence>
<evidence type="ECO:0000313" key="2">
    <source>
        <dbReference type="Proteomes" id="UP000814033"/>
    </source>
</evidence>
<dbReference type="EMBL" id="MU276130">
    <property type="protein sequence ID" value="KAI0041319.1"/>
    <property type="molecule type" value="Genomic_DNA"/>
</dbReference>
<proteinExistence type="predicted"/>
<sequence>MSANDLGTAPNGPQSDSESSSPRDVTATLPNEVLLHIFSFIPGPDSRPNHAFYAHFDPVYADIIQVSRRWRAIALACPQLWTYFDFRYPTLTWHGGPVKDLLALSKSEPLVIIYDDKNDYEPADAKEPIVEHIGHIKELRIRIEVHQKATAQKLTRPAPMLEILSMSSARMGSGGSFPLPKGFLGDDAPRLQSVDLAGVKGINWVPAVFSGHALTSLKVVNSSAPDRADHAYCDEILGALARMPSLVELTFVDVQPTGHTADAHPGAEIAAHVRLPRLAELRVMNYDRPCCKHIEDRVRIPWREEDRL</sequence>
<gene>
    <name evidence="1" type="ORF">FA95DRAFT_710236</name>
</gene>
<dbReference type="Proteomes" id="UP000814033">
    <property type="component" value="Unassembled WGS sequence"/>
</dbReference>
<keyword evidence="2" id="KW-1185">Reference proteome</keyword>
<reference evidence="1" key="1">
    <citation type="submission" date="2021-02" db="EMBL/GenBank/DDBJ databases">
        <authorList>
            <consortium name="DOE Joint Genome Institute"/>
            <person name="Ahrendt S."/>
            <person name="Looney B.P."/>
            <person name="Miyauchi S."/>
            <person name="Morin E."/>
            <person name="Drula E."/>
            <person name="Courty P.E."/>
            <person name="Chicoki N."/>
            <person name="Fauchery L."/>
            <person name="Kohler A."/>
            <person name="Kuo A."/>
            <person name="Labutti K."/>
            <person name="Pangilinan J."/>
            <person name="Lipzen A."/>
            <person name="Riley R."/>
            <person name="Andreopoulos W."/>
            <person name="He G."/>
            <person name="Johnson J."/>
            <person name="Barry K.W."/>
            <person name="Grigoriev I.V."/>
            <person name="Nagy L."/>
            <person name="Hibbett D."/>
            <person name="Henrissat B."/>
            <person name="Matheny P.B."/>
            <person name="Labbe J."/>
            <person name="Martin F."/>
        </authorList>
    </citation>
    <scope>NUCLEOTIDE SEQUENCE</scope>
    <source>
        <strain evidence="1">FP105234-sp</strain>
    </source>
</reference>
<accession>A0ACB8RAY5</accession>
<comment type="caution">
    <text evidence="1">The sequence shown here is derived from an EMBL/GenBank/DDBJ whole genome shotgun (WGS) entry which is preliminary data.</text>
</comment>
<protein>
    <submittedName>
        <fullName evidence="1">Uncharacterized protein</fullName>
    </submittedName>
</protein>
<name>A0ACB8RAY5_9AGAM</name>